<dbReference type="Pfam" id="PF05343">
    <property type="entry name" value="Peptidase_M42"/>
    <property type="match status" value="1"/>
</dbReference>
<dbReference type="SUPFAM" id="SSF53187">
    <property type="entry name" value="Zn-dependent exopeptidases"/>
    <property type="match status" value="1"/>
</dbReference>
<dbReference type="Gene3D" id="3.40.630.10">
    <property type="entry name" value="Zn peptidases"/>
    <property type="match status" value="1"/>
</dbReference>
<evidence type="ECO:0000256" key="4">
    <source>
        <dbReference type="ARBA" id="ARBA00022723"/>
    </source>
</evidence>
<evidence type="ECO:0000256" key="7">
    <source>
        <dbReference type="PIRSR" id="PIRSR001123-1"/>
    </source>
</evidence>
<evidence type="ECO:0000256" key="6">
    <source>
        <dbReference type="PIRNR" id="PIRNR001123"/>
    </source>
</evidence>
<dbReference type="PIRSF" id="PIRSF001123">
    <property type="entry name" value="PepA_GA"/>
    <property type="match status" value="1"/>
</dbReference>
<dbReference type="OrthoDB" id="9772053at2"/>
<dbReference type="eggNOG" id="COG1363">
    <property type="taxonomic scope" value="Bacteria"/>
</dbReference>
<gene>
    <name evidence="9" type="ORF">ALO_13819</name>
</gene>
<dbReference type="InterPro" id="IPR051464">
    <property type="entry name" value="Peptidase_M42_aminopept"/>
</dbReference>
<feature type="binding site" evidence="8">
    <location>
        <position position="64"/>
    </location>
    <ligand>
        <name>Zn(2+)</name>
        <dbReference type="ChEBI" id="CHEBI:29105"/>
        <label>1</label>
    </ligand>
</feature>
<evidence type="ECO:0000313" key="9">
    <source>
        <dbReference type="EMBL" id="EGO63338.1"/>
    </source>
</evidence>
<evidence type="ECO:0000256" key="5">
    <source>
        <dbReference type="ARBA" id="ARBA00022801"/>
    </source>
</evidence>
<dbReference type="Gene3D" id="2.40.30.40">
    <property type="entry name" value="Peptidase M42, domain 2"/>
    <property type="match status" value="1"/>
</dbReference>
<keyword evidence="5" id="KW-0378">Hydrolase</keyword>
<proteinExistence type="inferred from homology"/>
<evidence type="ECO:0000256" key="8">
    <source>
        <dbReference type="PIRSR" id="PIRSR001123-2"/>
    </source>
</evidence>
<dbReference type="CDD" id="cd05656">
    <property type="entry name" value="M42_Frv"/>
    <property type="match status" value="1"/>
</dbReference>
<dbReference type="STRING" id="1009370.ALO_13819"/>
<comment type="similarity">
    <text evidence="1 6">Belongs to the peptidase M42 family.</text>
</comment>
<evidence type="ECO:0000313" key="10">
    <source>
        <dbReference type="Proteomes" id="UP000003240"/>
    </source>
</evidence>
<keyword evidence="4 8" id="KW-0479">Metal-binding</keyword>
<dbReference type="Proteomes" id="UP000003240">
    <property type="component" value="Unassembled WGS sequence"/>
</dbReference>
<evidence type="ECO:0000256" key="1">
    <source>
        <dbReference type="ARBA" id="ARBA00006272"/>
    </source>
</evidence>
<name>F7NKZ5_9FIRM</name>
<comment type="cofactor">
    <cofactor evidence="8">
        <name>a divalent metal cation</name>
        <dbReference type="ChEBI" id="CHEBI:60240"/>
    </cofactor>
    <text evidence="8">Binds 2 divalent metal cations per subunit.</text>
</comment>
<dbReference type="InterPro" id="IPR008007">
    <property type="entry name" value="Peptidase_M42"/>
</dbReference>
<accession>F7NKZ5</accession>
<protein>
    <submittedName>
        <fullName evidence="9">Endo-1,4-beta-glucanase</fullName>
    </submittedName>
</protein>
<evidence type="ECO:0000256" key="3">
    <source>
        <dbReference type="ARBA" id="ARBA00022670"/>
    </source>
</evidence>
<dbReference type="AlphaFoldDB" id="F7NKZ5"/>
<dbReference type="GO" id="GO:0046872">
    <property type="term" value="F:metal ion binding"/>
    <property type="evidence" value="ECO:0007669"/>
    <property type="project" value="UniProtKB-UniRule"/>
</dbReference>
<feature type="binding site" evidence="8">
    <location>
        <position position="179"/>
    </location>
    <ligand>
        <name>Zn(2+)</name>
        <dbReference type="ChEBI" id="CHEBI:29105"/>
        <label>1</label>
    </ligand>
</feature>
<keyword evidence="10" id="KW-1185">Reference proteome</keyword>
<reference evidence="9 10" key="1">
    <citation type="journal article" date="2011" name="EMBO J.">
        <title>Structural diversity of bacterial flagellar motors.</title>
        <authorList>
            <person name="Chen S."/>
            <person name="Beeby M."/>
            <person name="Murphy G.E."/>
            <person name="Leadbetter J.R."/>
            <person name="Hendrixson D.R."/>
            <person name="Briegel A."/>
            <person name="Li Z."/>
            <person name="Shi J."/>
            <person name="Tocheva E.I."/>
            <person name="Muller A."/>
            <person name="Dobro M.J."/>
            <person name="Jensen G.J."/>
        </authorList>
    </citation>
    <scope>NUCLEOTIDE SEQUENCE [LARGE SCALE GENOMIC DNA]</scope>
    <source>
        <strain evidence="9 10">DSM 6540</strain>
    </source>
</reference>
<dbReference type="RefSeq" id="WP_004096736.1">
    <property type="nucleotide sequence ID" value="NZ_AFGF01000121.1"/>
</dbReference>
<dbReference type="SUPFAM" id="SSF101821">
    <property type="entry name" value="Aminopeptidase/glucanase lid domain"/>
    <property type="match status" value="1"/>
</dbReference>
<feature type="binding site" evidence="8">
    <location>
        <position position="234"/>
    </location>
    <ligand>
        <name>Zn(2+)</name>
        <dbReference type="ChEBI" id="CHEBI:29105"/>
        <label>1</label>
    </ligand>
</feature>
<comment type="caution">
    <text evidence="9">The sequence shown here is derived from an EMBL/GenBank/DDBJ whole genome shotgun (WGS) entry which is preliminary data.</text>
</comment>
<dbReference type="EMBL" id="AFGF01000121">
    <property type="protein sequence ID" value="EGO63338.1"/>
    <property type="molecule type" value="Genomic_DNA"/>
</dbReference>
<dbReference type="InterPro" id="IPR023367">
    <property type="entry name" value="Peptidase_M42_dom2"/>
</dbReference>
<keyword evidence="2" id="KW-0031">Aminopeptidase</keyword>
<feature type="active site" description="Proton acceptor" evidence="7">
    <location>
        <position position="211"/>
    </location>
</feature>
<dbReference type="PANTHER" id="PTHR32481">
    <property type="entry name" value="AMINOPEPTIDASE"/>
    <property type="match status" value="1"/>
</dbReference>
<sequence>MDAGLEWFKRLTEAPGISGYESRVKNVLKERLSGVADLSYDHIGSVLFRKQGDQPAPRIMLATHMDEIGFLVKHITKEGFLKFTTIGGWWEQVMLGQRVTVLAKNQDIPGVIGSKPPHILSAEERKKVVQKKEMYIDVGAKDEQEVREKMGIKPGDAVVPYSEFAVMANEKMLMAKAWDNRIGCAIMVDVLEQLGKISHPNTVYGAATVQEEVGLRGAKTSAAMVDPDIAFVIDTCVAGDTPGVTDDQASSKLGKGAAVSIYDSSLIPHIPLRDYVIETAESEKIPYQLEFTEGGGTDAGRIHLHSRGVPSLVISIPTRYIHSHNSIIHRDDYEAAVKLLVAVLRKLDETAYHKLLG</sequence>
<dbReference type="PANTHER" id="PTHR32481:SF0">
    <property type="entry name" value="AMINOPEPTIDASE YPDE-RELATED"/>
    <property type="match status" value="1"/>
</dbReference>
<keyword evidence="3" id="KW-0645">Protease</keyword>
<feature type="binding site" evidence="8">
    <location>
        <position position="212"/>
    </location>
    <ligand>
        <name>Zn(2+)</name>
        <dbReference type="ChEBI" id="CHEBI:29105"/>
        <label>2</label>
    </ligand>
</feature>
<dbReference type="GO" id="GO:0004177">
    <property type="term" value="F:aminopeptidase activity"/>
    <property type="evidence" value="ECO:0007669"/>
    <property type="project" value="UniProtKB-UniRule"/>
</dbReference>
<feature type="binding site" evidence="8">
    <location>
        <position position="322"/>
    </location>
    <ligand>
        <name>Zn(2+)</name>
        <dbReference type="ChEBI" id="CHEBI:29105"/>
        <label>2</label>
    </ligand>
</feature>
<dbReference type="GO" id="GO:0006508">
    <property type="term" value="P:proteolysis"/>
    <property type="evidence" value="ECO:0007669"/>
    <property type="project" value="UniProtKB-KW"/>
</dbReference>
<evidence type="ECO:0000256" key="2">
    <source>
        <dbReference type="ARBA" id="ARBA00022438"/>
    </source>
</evidence>
<organism evidence="9 10">
    <name type="scientific">Acetonema longum DSM 6540</name>
    <dbReference type="NCBI Taxonomy" id="1009370"/>
    <lineage>
        <taxon>Bacteria</taxon>
        <taxon>Bacillati</taxon>
        <taxon>Bacillota</taxon>
        <taxon>Negativicutes</taxon>
        <taxon>Acetonemataceae</taxon>
        <taxon>Acetonema</taxon>
    </lineage>
</organism>
<feature type="binding site" evidence="8">
    <location>
        <position position="179"/>
    </location>
    <ligand>
        <name>Zn(2+)</name>
        <dbReference type="ChEBI" id="CHEBI:29105"/>
        <label>2</label>
    </ligand>
</feature>